<evidence type="ECO:0000313" key="3">
    <source>
        <dbReference type="Proteomes" id="UP000092582"/>
    </source>
</evidence>
<dbReference type="GO" id="GO:0016787">
    <property type="term" value="F:hydrolase activity"/>
    <property type="evidence" value="ECO:0007669"/>
    <property type="project" value="InterPro"/>
</dbReference>
<evidence type="ECO:0000259" key="1">
    <source>
        <dbReference type="Pfam" id="PF01738"/>
    </source>
</evidence>
<dbReference type="InterPro" id="IPR029058">
    <property type="entry name" value="AB_hydrolase_fold"/>
</dbReference>
<name>A0A1B1BMX0_9MICO</name>
<dbReference type="Gene3D" id="3.40.50.1820">
    <property type="entry name" value="alpha/beta hydrolase"/>
    <property type="match status" value="1"/>
</dbReference>
<keyword evidence="3" id="KW-1185">Reference proteome</keyword>
<dbReference type="Pfam" id="PF01738">
    <property type="entry name" value="DLH"/>
    <property type="match status" value="1"/>
</dbReference>
<evidence type="ECO:0000313" key="2">
    <source>
        <dbReference type="EMBL" id="ANP73997.1"/>
    </source>
</evidence>
<dbReference type="PANTHER" id="PTHR46623">
    <property type="entry name" value="CARBOXYMETHYLENEBUTENOLIDASE-RELATED"/>
    <property type="match status" value="1"/>
</dbReference>
<dbReference type="Proteomes" id="UP000092582">
    <property type="component" value="Chromosome 1"/>
</dbReference>
<dbReference type="EMBL" id="CP016282">
    <property type="protein sequence ID" value="ANP73997.1"/>
    <property type="molecule type" value="Genomic_DNA"/>
</dbReference>
<dbReference type="KEGG" id="cart:PA27867_3061"/>
<protein>
    <submittedName>
        <fullName evidence="2">Carboxymethylenebutenolidase</fullName>
    </submittedName>
</protein>
<dbReference type="AlphaFoldDB" id="A0A1B1BMX0"/>
<proteinExistence type="predicted"/>
<dbReference type="PANTHER" id="PTHR46623:SF6">
    <property type="entry name" value="ALPHA_BETA-HYDROLASES SUPERFAMILY PROTEIN"/>
    <property type="match status" value="1"/>
</dbReference>
<accession>A0A1B1BMX0</accession>
<dbReference type="SUPFAM" id="SSF53474">
    <property type="entry name" value="alpha/beta-Hydrolases"/>
    <property type="match status" value="1"/>
</dbReference>
<dbReference type="InterPro" id="IPR002925">
    <property type="entry name" value="Dienelactn_hydro"/>
</dbReference>
<dbReference type="PATRIC" id="fig|670052.7.peg.3146"/>
<feature type="domain" description="Dienelactone hydrolase" evidence="1">
    <location>
        <begin position="138"/>
        <end position="361"/>
    </location>
</feature>
<gene>
    <name evidence="2" type="ORF">PA27867_3061</name>
</gene>
<reference evidence="2 3" key="1">
    <citation type="submission" date="2016-06" db="EMBL/GenBank/DDBJ databases">
        <title>Genome sequencing of Cryobacterium arcticum PAMC 27867.</title>
        <authorList>
            <person name="Lee J."/>
            <person name="Kim O.-S."/>
        </authorList>
    </citation>
    <scope>NUCLEOTIDE SEQUENCE [LARGE SCALE GENOMIC DNA]</scope>
    <source>
        <strain evidence="2 3">PAMC 27867</strain>
    </source>
</reference>
<dbReference type="STRING" id="670052.PA27867_3061"/>
<organism evidence="2 3">
    <name type="scientific">Cryobacterium arcticum</name>
    <dbReference type="NCBI Taxonomy" id="670052"/>
    <lineage>
        <taxon>Bacteria</taxon>
        <taxon>Bacillati</taxon>
        <taxon>Actinomycetota</taxon>
        <taxon>Actinomycetes</taxon>
        <taxon>Micrococcales</taxon>
        <taxon>Microbacteriaceae</taxon>
        <taxon>Cryobacterium</taxon>
    </lineage>
</organism>
<sequence length="373" mass="38653">MRGALRRAVPGGVSQPCLRAVLDQHGHVIPDRFAVEQVAFLGDDVLDERPGPVRVSLHKTVDDLGHGVVFVFGALFSVHRISLFFTIGPVNSGATLKHRALHRCAGASFLERETMATGSPTVIDMTLPATPGGSFGLAAVLGVPAGPGPWPGVVLVHEAFGLNDVMRRQVERMAAAGYLALMPDLFSEGGARRCLVATFRSLSAGQGRAFVDIESARTALGARDDCTGAVGVLGFCMGGGFALAAATRGFDAASANYGMLPGGTDAELDDALTGACPIVGSYGGRDRSLRGAAGRLDASLTRLAVPHDVVEYPGAGHAFLNDAESGPVALRFALKRFLGAGPDPVAAADAWRRIDAFFAEHLATDAPAASLDS</sequence>
<dbReference type="InterPro" id="IPR051049">
    <property type="entry name" value="Dienelactone_hydrolase-like"/>
</dbReference>